<feature type="transmembrane region" description="Helical" evidence="4">
    <location>
        <begin position="316"/>
        <end position="334"/>
    </location>
</feature>
<comment type="caution">
    <text evidence="6">The sequence shown here is derived from an EMBL/GenBank/DDBJ whole genome shotgun (WGS) entry which is preliminary data.</text>
</comment>
<dbReference type="PANTHER" id="PTHR44196:SF1">
    <property type="entry name" value="DEHYDROGENASE_REDUCTASE SDR FAMILY MEMBER 7B"/>
    <property type="match status" value="1"/>
</dbReference>
<dbReference type="SMART" id="SM00822">
    <property type="entry name" value="PKS_KR"/>
    <property type="match status" value="1"/>
</dbReference>
<evidence type="ECO:0000313" key="6">
    <source>
        <dbReference type="EMBL" id="PQV62831.1"/>
    </source>
</evidence>
<dbReference type="SUPFAM" id="SSF51735">
    <property type="entry name" value="NAD(P)-binding Rossmann-fold domains"/>
    <property type="match status" value="1"/>
</dbReference>
<dbReference type="EMBL" id="NIGF01000020">
    <property type="protein sequence ID" value="PQV62831.1"/>
    <property type="molecule type" value="Genomic_DNA"/>
</dbReference>
<keyword evidence="2" id="KW-0560">Oxidoreductase</keyword>
<dbReference type="PANTHER" id="PTHR44196">
    <property type="entry name" value="DEHYDROGENASE/REDUCTASE SDR FAMILY MEMBER 7B"/>
    <property type="match status" value="1"/>
</dbReference>
<dbReference type="Proteomes" id="UP000237684">
    <property type="component" value="Unassembled WGS sequence"/>
</dbReference>
<accession>A0A2S8SPV9</accession>
<keyword evidence="4" id="KW-0812">Transmembrane</keyword>
<dbReference type="PRINTS" id="PR00081">
    <property type="entry name" value="GDHRDH"/>
</dbReference>
<dbReference type="InterPro" id="IPR057326">
    <property type="entry name" value="KR_dom"/>
</dbReference>
<feature type="domain" description="Ketoreductase" evidence="5">
    <location>
        <begin position="81"/>
        <end position="265"/>
    </location>
</feature>
<dbReference type="Pfam" id="PF00106">
    <property type="entry name" value="adh_short"/>
    <property type="match status" value="1"/>
</dbReference>
<dbReference type="GO" id="GO:0016020">
    <property type="term" value="C:membrane"/>
    <property type="evidence" value="ECO:0007669"/>
    <property type="project" value="TreeGrafter"/>
</dbReference>
<keyword evidence="4" id="KW-1133">Transmembrane helix</keyword>
<comment type="similarity">
    <text evidence="1 3">Belongs to the short-chain dehydrogenases/reductases (SDR) family.</text>
</comment>
<keyword evidence="4" id="KW-0472">Membrane</keyword>
<evidence type="ECO:0000259" key="5">
    <source>
        <dbReference type="SMART" id="SM00822"/>
    </source>
</evidence>
<dbReference type="CDD" id="cd05233">
    <property type="entry name" value="SDR_c"/>
    <property type="match status" value="1"/>
</dbReference>
<dbReference type="Gene3D" id="3.40.50.720">
    <property type="entry name" value="NAD(P)-binding Rossmann-like Domain"/>
    <property type="match status" value="1"/>
</dbReference>
<gene>
    <name evidence="6" type="ORF">B1R32_1203</name>
</gene>
<dbReference type="PRINTS" id="PR00080">
    <property type="entry name" value="SDRFAMILY"/>
</dbReference>
<evidence type="ECO:0000256" key="1">
    <source>
        <dbReference type="ARBA" id="ARBA00006484"/>
    </source>
</evidence>
<organism evidence="6 7">
    <name type="scientific">Abditibacterium utsteinense</name>
    <dbReference type="NCBI Taxonomy" id="1960156"/>
    <lineage>
        <taxon>Bacteria</taxon>
        <taxon>Pseudomonadati</taxon>
        <taxon>Abditibacteriota</taxon>
        <taxon>Abditibacteriia</taxon>
        <taxon>Abditibacteriales</taxon>
        <taxon>Abditibacteriaceae</taxon>
        <taxon>Abditibacterium</taxon>
    </lineage>
</organism>
<evidence type="ECO:0000256" key="3">
    <source>
        <dbReference type="RuleBase" id="RU000363"/>
    </source>
</evidence>
<name>A0A2S8SPV9_9BACT</name>
<dbReference type="AlphaFoldDB" id="A0A2S8SPV9"/>
<evidence type="ECO:0000313" key="7">
    <source>
        <dbReference type="Proteomes" id="UP000237684"/>
    </source>
</evidence>
<dbReference type="InterPro" id="IPR036291">
    <property type="entry name" value="NAD(P)-bd_dom_sf"/>
</dbReference>
<evidence type="ECO:0000256" key="4">
    <source>
        <dbReference type="SAM" id="Phobius"/>
    </source>
</evidence>
<sequence length="396" mass="42185">MKIKVKAPVIFAGAVVVAALLLPCSWNSARDWQNGFQLMSKTFQVAKTGASSLSKLLLLTSASLLLLRLLRARKALDFRGRVVVISGGSRGLGLNLARQLARGGAKLALIARDAAELELARQEIAALGAPCFVVAADICDESAAKSAIDSIAVHYGAIDGLINNAGVMQIGPLQHMNDADFRAAMELHFWAPWWLCRAATPHLKASGNGRIVNIASVGGRIAAPHMAPYIASKFALVGLSDAMRNELGTQKILVTTVCPGPMRTGSHVQIGFKGQRKSEYRILKFLLAMPGGAIEVDAAAKIILDAMRHGDPHVTFPFPIHLAALSCAIFPNLAGSLIRFITQFAPQPTSEFGDSTVTGHDLESAAPPSRWTHLADRAVAANNETLRGKSQKPATR</sequence>
<feature type="transmembrane region" description="Helical" evidence="4">
    <location>
        <begin position="282"/>
        <end position="304"/>
    </location>
</feature>
<evidence type="ECO:0000256" key="2">
    <source>
        <dbReference type="ARBA" id="ARBA00023002"/>
    </source>
</evidence>
<keyword evidence="7" id="KW-1185">Reference proteome</keyword>
<reference evidence="6 7" key="1">
    <citation type="journal article" date="2018" name="Syst. Appl. Microbiol.">
        <title>Abditibacterium utsteinense sp. nov., the first cultivated member of candidate phylum FBP, isolated from ice-free Antarctic soil samples.</title>
        <authorList>
            <person name="Tahon G."/>
            <person name="Tytgat B."/>
            <person name="Lebbe L."/>
            <person name="Carlier A."/>
            <person name="Willems A."/>
        </authorList>
    </citation>
    <scope>NUCLEOTIDE SEQUENCE [LARGE SCALE GENOMIC DNA]</scope>
    <source>
        <strain evidence="6 7">LMG 29911</strain>
    </source>
</reference>
<proteinExistence type="inferred from homology"/>
<feature type="transmembrane region" description="Helical" evidence="4">
    <location>
        <begin position="53"/>
        <end position="70"/>
    </location>
</feature>
<dbReference type="InterPro" id="IPR002347">
    <property type="entry name" value="SDR_fam"/>
</dbReference>
<dbReference type="GO" id="GO:0016491">
    <property type="term" value="F:oxidoreductase activity"/>
    <property type="evidence" value="ECO:0007669"/>
    <property type="project" value="UniProtKB-KW"/>
</dbReference>
<dbReference type="InParanoid" id="A0A2S8SPV9"/>
<protein>
    <submittedName>
        <fullName evidence="6">Short-chain dehydrogenase</fullName>
    </submittedName>
</protein>